<evidence type="ECO:0000256" key="1">
    <source>
        <dbReference type="SAM" id="SignalP"/>
    </source>
</evidence>
<feature type="chain" id="PRO_5040228957" evidence="1">
    <location>
        <begin position="17"/>
        <end position="256"/>
    </location>
</feature>
<protein>
    <submittedName>
        <fullName evidence="2">Uncharacterized protein</fullName>
    </submittedName>
</protein>
<comment type="caution">
    <text evidence="2">The sequence shown here is derived from an EMBL/GenBank/DDBJ whole genome shotgun (WGS) entry which is preliminary data.</text>
</comment>
<keyword evidence="3" id="KW-1185">Reference proteome</keyword>
<proteinExistence type="predicted"/>
<reference evidence="2" key="1">
    <citation type="submission" date="2022-11" db="EMBL/GenBank/DDBJ databases">
        <authorList>
            <person name="Kikuchi T."/>
        </authorList>
    </citation>
    <scope>NUCLEOTIDE SEQUENCE</scope>
    <source>
        <strain evidence="2">PS1010</strain>
    </source>
</reference>
<gene>
    <name evidence="2" type="ORF">CAMP_LOCUS660</name>
</gene>
<keyword evidence="1" id="KW-0732">Signal</keyword>
<dbReference type="AlphaFoldDB" id="A0A9P1MW09"/>
<dbReference type="Proteomes" id="UP001152747">
    <property type="component" value="Unassembled WGS sequence"/>
</dbReference>
<accession>A0A9P1MW09</accession>
<feature type="signal peptide" evidence="1">
    <location>
        <begin position="1"/>
        <end position="16"/>
    </location>
</feature>
<sequence>MRFLFIFLSILQFVFSNTNIRAQTTLKCFDSNNNPKSFEFRLRLWEIDYYPKDDDVVVRTFGQANGNITVVSKGTPKIDHDDDKKRFWIWSWIHHNCTPSGITTCTHVDLGEVNSKITGVNYVYTVNLHDRNSDICDDNYSISQFVFASNTNIRAQTTLNCFDSQNNPKNFEFQLELWEIDDPEYDDPAGSAFGHAYKKFWIWSRIQHNCTKSGNTICSQVDLGKVNPKITGVNYVYTVNLHNEVKDTCNDDYRWQ</sequence>
<evidence type="ECO:0000313" key="2">
    <source>
        <dbReference type="EMBL" id="CAI5438023.1"/>
    </source>
</evidence>
<evidence type="ECO:0000313" key="3">
    <source>
        <dbReference type="Proteomes" id="UP001152747"/>
    </source>
</evidence>
<organism evidence="2 3">
    <name type="scientific">Caenorhabditis angaria</name>
    <dbReference type="NCBI Taxonomy" id="860376"/>
    <lineage>
        <taxon>Eukaryota</taxon>
        <taxon>Metazoa</taxon>
        <taxon>Ecdysozoa</taxon>
        <taxon>Nematoda</taxon>
        <taxon>Chromadorea</taxon>
        <taxon>Rhabditida</taxon>
        <taxon>Rhabditina</taxon>
        <taxon>Rhabditomorpha</taxon>
        <taxon>Rhabditoidea</taxon>
        <taxon>Rhabditidae</taxon>
        <taxon>Peloderinae</taxon>
        <taxon>Caenorhabditis</taxon>
    </lineage>
</organism>
<name>A0A9P1MW09_9PELO</name>
<dbReference type="EMBL" id="CANHGI010000001">
    <property type="protein sequence ID" value="CAI5438023.1"/>
    <property type="molecule type" value="Genomic_DNA"/>
</dbReference>